<reference evidence="2" key="2">
    <citation type="journal article" date="2016" name="Sci. Rep.">
        <title>Dictyocaulus viviparus genome, variome and transcriptome elucidate lungworm biology and support future intervention.</title>
        <authorList>
            <person name="McNulty S.N."/>
            <person name="Strube C."/>
            <person name="Rosa B.A."/>
            <person name="Martin J.C."/>
            <person name="Tyagi R."/>
            <person name="Choi Y.J."/>
            <person name="Wang Q."/>
            <person name="Hallsworth Pepin K."/>
            <person name="Zhang X."/>
            <person name="Ozersky P."/>
            <person name="Wilson R.K."/>
            <person name="Sternberg P.W."/>
            <person name="Gasser R.B."/>
            <person name="Mitreva M."/>
        </authorList>
    </citation>
    <scope>NUCLEOTIDE SEQUENCE [LARGE SCALE GENOMIC DNA]</scope>
    <source>
        <strain evidence="2">HannoverDv2000</strain>
    </source>
</reference>
<dbReference type="EMBL" id="KN716238">
    <property type="protein sequence ID" value="KJH49341.1"/>
    <property type="molecule type" value="Genomic_DNA"/>
</dbReference>
<name>A0A0D8Y454_DICVI</name>
<organism evidence="1 2">
    <name type="scientific">Dictyocaulus viviparus</name>
    <name type="common">Bovine lungworm</name>
    <dbReference type="NCBI Taxonomy" id="29172"/>
    <lineage>
        <taxon>Eukaryota</taxon>
        <taxon>Metazoa</taxon>
        <taxon>Ecdysozoa</taxon>
        <taxon>Nematoda</taxon>
        <taxon>Chromadorea</taxon>
        <taxon>Rhabditida</taxon>
        <taxon>Rhabditina</taxon>
        <taxon>Rhabditomorpha</taxon>
        <taxon>Strongyloidea</taxon>
        <taxon>Metastrongylidae</taxon>
        <taxon>Dictyocaulus</taxon>
    </lineage>
</organism>
<evidence type="ECO:0000313" key="2">
    <source>
        <dbReference type="Proteomes" id="UP000053766"/>
    </source>
</evidence>
<evidence type="ECO:0000313" key="1">
    <source>
        <dbReference type="EMBL" id="KJH49341.1"/>
    </source>
</evidence>
<dbReference type="Proteomes" id="UP000053766">
    <property type="component" value="Unassembled WGS sequence"/>
</dbReference>
<keyword evidence="2" id="KW-1185">Reference proteome</keyword>
<protein>
    <submittedName>
        <fullName evidence="1">Uncharacterized protein</fullName>
    </submittedName>
</protein>
<reference evidence="1 2" key="1">
    <citation type="submission" date="2013-11" db="EMBL/GenBank/DDBJ databases">
        <title>Draft genome of the bovine lungworm Dictyocaulus viviparus.</title>
        <authorList>
            <person name="Mitreva M."/>
        </authorList>
    </citation>
    <scope>NUCLEOTIDE SEQUENCE [LARGE SCALE GENOMIC DNA]</scope>
    <source>
        <strain evidence="1 2">HannoverDv2000</strain>
    </source>
</reference>
<gene>
    <name evidence="1" type="ORF">DICVIV_04544</name>
</gene>
<dbReference type="AlphaFoldDB" id="A0A0D8Y454"/>
<proteinExistence type="predicted"/>
<sequence length="78" mass="8938">MQEGNRASRGYAWSGPTYNTDVLTSTARPSRVFELWVKKHYMVESSHIDLLSDIEVTKRPTAEHSAPELQTIYKKAKK</sequence>
<accession>A0A0D8Y454</accession>